<protein>
    <submittedName>
        <fullName evidence="12">FAD-dependent oxidoreductase</fullName>
    </submittedName>
</protein>
<evidence type="ECO:0000256" key="6">
    <source>
        <dbReference type="ARBA" id="ARBA00022723"/>
    </source>
</evidence>
<dbReference type="Pfam" id="PF00724">
    <property type="entry name" value="Oxidored_FMN"/>
    <property type="match status" value="1"/>
</dbReference>
<dbReference type="Pfam" id="PF13450">
    <property type="entry name" value="NAD_binding_8"/>
    <property type="match status" value="1"/>
</dbReference>
<organism evidence="12 13">
    <name type="scientific">Tabrizicola soli</name>
    <dbReference type="NCBI Taxonomy" id="2185115"/>
    <lineage>
        <taxon>Bacteria</taxon>
        <taxon>Pseudomonadati</taxon>
        <taxon>Pseudomonadota</taxon>
        <taxon>Alphaproteobacteria</taxon>
        <taxon>Rhodobacterales</taxon>
        <taxon>Paracoccaceae</taxon>
        <taxon>Tabrizicola</taxon>
    </lineage>
</organism>
<keyword evidence="9" id="KW-0411">Iron-sulfur</keyword>
<dbReference type="SUPFAM" id="SSF51395">
    <property type="entry name" value="FMN-linked oxidoreductases"/>
    <property type="match status" value="1"/>
</dbReference>
<evidence type="ECO:0000313" key="12">
    <source>
        <dbReference type="EMBL" id="MFC3087643.1"/>
    </source>
</evidence>
<dbReference type="Pfam" id="PF22620">
    <property type="entry name" value="OYE-like_second_a-b"/>
    <property type="match status" value="1"/>
</dbReference>
<gene>
    <name evidence="12" type="ORF">ACFOD6_16470</name>
</gene>
<keyword evidence="4" id="KW-0285">Flavoprotein</keyword>
<dbReference type="InterPro" id="IPR051793">
    <property type="entry name" value="NADH:flavin_oxidoreductase"/>
</dbReference>
<dbReference type="Gene3D" id="3.50.50.60">
    <property type="entry name" value="FAD/NAD(P)-binding domain"/>
    <property type="match status" value="1"/>
</dbReference>
<evidence type="ECO:0000259" key="11">
    <source>
        <dbReference type="Pfam" id="PF22620"/>
    </source>
</evidence>
<dbReference type="RefSeq" id="WP_197641439.1">
    <property type="nucleotide sequence ID" value="NZ_JAEACP010000001.1"/>
</dbReference>
<keyword evidence="7" id="KW-0560">Oxidoreductase</keyword>
<evidence type="ECO:0000256" key="9">
    <source>
        <dbReference type="ARBA" id="ARBA00023014"/>
    </source>
</evidence>
<evidence type="ECO:0000256" key="4">
    <source>
        <dbReference type="ARBA" id="ARBA00022630"/>
    </source>
</evidence>
<comment type="cofactor">
    <cofactor evidence="1">
        <name>FMN</name>
        <dbReference type="ChEBI" id="CHEBI:58210"/>
    </cofactor>
</comment>
<dbReference type="PANTHER" id="PTHR42917">
    <property type="entry name" value="2,4-DIENOYL-COA REDUCTASE"/>
    <property type="match status" value="1"/>
</dbReference>
<proteinExistence type="inferred from homology"/>
<accession>A0ABV7E0D9</accession>
<comment type="cofactor">
    <cofactor evidence="2">
        <name>[4Fe-4S] cluster</name>
        <dbReference type="ChEBI" id="CHEBI:49883"/>
    </cofactor>
</comment>
<feature type="domain" description="TMADH/DMDH/HD second alpha/beta" evidence="11">
    <location>
        <begin position="523"/>
        <end position="650"/>
    </location>
</feature>
<keyword evidence="8" id="KW-0408">Iron</keyword>
<evidence type="ECO:0000256" key="8">
    <source>
        <dbReference type="ARBA" id="ARBA00023004"/>
    </source>
</evidence>
<reference evidence="13" key="1">
    <citation type="journal article" date="2019" name="Int. J. Syst. Evol. Microbiol.">
        <title>The Global Catalogue of Microorganisms (GCM) 10K type strain sequencing project: providing services to taxonomists for standard genome sequencing and annotation.</title>
        <authorList>
            <consortium name="The Broad Institute Genomics Platform"/>
            <consortium name="The Broad Institute Genome Sequencing Center for Infectious Disease"/>
            <person name="Wu L."/>
            <person name="Ma J."/>
        </authorList>
    </citation>
    <scope>NUCLEOTIDE SEQUENCE [LARGE SCALE GENOMIC DNA]</scope>
    <source>
        <strain evidence="13">KCTC 62102</strain>
    </source>
</reference>
<evidence type="ECO:0000313" key="13">
    <source>
        <dbReference type="Proteomes" id="UP001595445"/>
    </source>
</evidence>
<dbReference type="InterPro" id="IPR036188">
    <property type="entry name" value="FAD/NAD-bd_sf"/>
</dbReference>
<dbReference type="InterPro" id="IPR013785">
    <property type="entry name" value="Aldolase_TIM"/>
</dbReference>
<dbReference type="Gene3D" id="3.40.50.720">
    <property type="entry name" value="NAD(P)-binding Rossmann-like Domain"/>
    <property type="match status" value="1"/>
</dbReference>
<dbReference type="Gene3D" id="3.20.20.70">
    <property type="entry name" value="Aldolase class I"/>
    <property type="match status" value="1"/>
</dbReference>
<keyword evidence="6" id="KW-0479">Metal-binding</keyword>
<comment type="caution">
    <text evidence="12">The sequence shown here is derived from an EMBL/GenBank/DDBJ whole genome shotgun (WGS) entry which is preliminary data.</text>
</comment>
<keyword evidence="13" id="KW-1185">Reference proteome</keyword>
<dbReference type="SUPFAM" id="SSF51971">
    <property type="entry name" value="Nucleotide-binding domain"/>
    <property type="match status" value="1"/>
</dbReference>
<dbReference type="PRINTS" id="PR00469">
    <property type="entry name" value="PNDRDTASEII"/>
</dbReference>
<keyword evidence="5" id="KW-0288">FMN</keyword>
<dbReference type="EMBL" id="JBHRSM010000025">
    <property type="protein sequence ID" value="MFC3087643.1"/>
    <property type="molecule type" value="Genomic_DNA"/>
</dbReference>
<dbReference type="CDD" id="cd02929">
    <property type="entry name" value="TMADH_HD_FMN"/>
    <property type="match status" value="1"/>
</dbReference>
<evidence type="ECO:0000256" key="2">
    <source>
        <dbReference type="ARBA" id="ARBA00001966"/>
    </source>
</evidence>
<evidence type="ECO:0000256" key="5">
    <source>
        <dbReference type="ARBA" id="ARBA00022643"/>
    </source>
</evidence>
<evidence type="ECO:0000256" key="7">
    <source>
        <dbReference type="ARBA" id="ARBA00023002"/>
    </source>
</evidence>
<comment type="similarity">
    <text evidence="3">In the N-terminal section; belongs to the NADH:flavin oxidoreductase/NADH oxidase family.</text>
</comment>
<evidence type="ECO:0000259" key="10">
    <source>
        <dbReference type="Pfam" id="PF00724"/>
    </source>
</evidence>
<dbReference type="InterPro" id="IPR001155">
    <property type="entry name" value="OxRdtase_FMN_N"/>
</dbReference>
<dbReference type="InterPro" id="IPR037348">
    <property type="entry name" value="TMADH/DMDH_FMN-bd"/>
</dbReference>
<dbReference type="Proteomes" id="UP001595445">
    <property type="component" value="Unassembled WGS sequence"/>
</dbReference>
<dbReference type="PRINTS" id="PR00368">
    <property type="entry name" value="FADPNR"/>
</dbReference>
<sequence length="737" mass="82603">MANTGSAYDILFTPIKIGPKTLKNRFYQVPHCIGAGTNYPGFQMAHRGLKAEGGWGAINTEQCSIHPECDDSLRITARIWDEGDMRNLRPMVDHIHQHGALAGCELFYGGPHAPGLETRTISRGPNQYNSDFATVPGCPGFTYNHMADEDEIDRLQQHYVNAALRARDTGYDIVDVYGAHAYGPMQWLNPYYNTRTDKYGGSFENRARFWIETLERIRKAVGNDVALVTRCSIDTLYGDAGVEVGEDGLKFIELASPYLDMWNVNIGDITEWGEDAGPSRFYRIGHQNEWIRHIKQATNKPVVAVGRYYDPEKMLEVINTGVVDIIGAARPSIADPFMPNKIREGRFEDIRTCIGCNVCISRWEMGGVPFICTQNATAGEEYRRGWHPEKFEPAKSDKDVLVVGAGPAGSECARVLMERGYTVHLVDARDKIGGYVNDVATLPGLGEWGYHRDYREIQLNKLVKKNKQSQIALGQKRMTADDVLNYGAARVVIATGAHWSPIGLNHRTQKPIPGADASLPHVLTPEQVFEGKKPVGKRVMIINYDPYYMAPSLAEKFARAGHEVTIASVGGVGAYMEYTLEGPNTHRMLHELDITILGETGCSRIEPGRVELFSIYGEGSKRQYKGSGQLPRKENDSHHWHECDTVILITSRRSNDSLFRELKARKSEWAKNGIDNVFVIGDAEAPRIIADATFDGHRLAREIEDESPQHQKPFKREQKVWGVAYNPGENPELEWRL</sequence>
<dbReference type="InterPro" id="IPR054428">
    <property type="entry name" value="TMADH/DMDH/HD_second_a-b"/>
</dbReference>
<evidence type="ECO:0000256" key="3">
    <source>
        <dbReference type="ARBA" id="ARBA00011048"/>
    </source>
</evidence>
<evidence type="ECO:0000256" key="1">
    <source>
        <dbReference type="ARBA" id="ARBA00001917"/>
    </source>
</evidence>
<dbReference type="PANTHER" id="PTHR42917:SF2">
    <property type="entry name" value="2,4-DIENOYL-COA REDUCTASE [(2E)-ENOYL-COA-PRODUCING]"/>
    <property type="match status" value="1"/>
</dbReference>
<feature type="domain" description="NADH:flavin oxidoreductase/NADH oxidase N-terminal" evidence="10">
    <location>
        <begin position="11"/>
        <end position="346"/>
    </location>
</feature>
<name>A0ABV7E0D9_9RHOB</name>